<dbReference type="Pfam" id="PF00069">
    <property type="entry name" value="Pkinase"/>
    <property type="match status" value="1"/>
</dbReference>
<gene>
    <name evidence="8" type="ORF">CP500_016925</name>
</gene>
<dbReference type="InterPro" id="IPR008271">
    <property type="entry name" value="Ser/Thr_kinase_AS"/>
</dbReference>
<evidence type="ECO:0000256" key="5">
    <source>
        <dbReference type="PROSITE-ProRule" id="PRU10141"/>
    </source>
</evidence>
<dbReference type="InterPro" id="IPR037215">
    <property type="entry name" value="GUN4-like_sf"/>
</dbReference>
<dbReference type="CDD" id="cd14014">
    <property type="entry name" value="STKc_PknB_like"/>
    <property type="match status" value="1"/>
</dbReference>
<dbReference type="Gene3D" id="1.25.40.620">
    <property type="match status" value="1"/>
</dbReference>
<dbReference type="PANTHER" id="PTHR43289">
    <property type="entry name" value="MITOGEN-ACTIVATED PROTEIN KINASE KINASE KINASE 20-RELATED"/>
    <property type="match status" value="1"/>
</dbReference>
<dbReference type="RefSeq" id="WP_096830437.1">
    <property type="nucleotide sequence ID" value="NZ_NXIB02000110.1"/>
</dbReference>
<dbReference type="Gene3D" id="1.10.510.10">
    <property type="entry name" value="Transferase(Phosphotransferase) domain 1"/>
    <property type="match status" value="1"/>
</dbReference>
<dbReference type="GO" id="GO:0004674">
    <property type="term" value="F:protein serine/threonine kinase activity"/>
    <property type="evidence" value="ECO:0007669"/>
    <property type="project" value="UniProtKB-KW"/>
</dbReference>
<dbReference type="SUPFAM" id="SSF140869">
    <property type="entry name" value="GUN4-like"/>
    <property type="match status" value="1"/>
</dbReference>
<dbReference type="InterPro" id="IPR000719">
    <property type="entry name" value="Prot_kinase_dom"/>
</dbReference>
<dbReference type="AlphaFoldDB" id="A0A2G4EXP5"/>
<dbReference type="PROSITE" id="PS50011">
    <property type="entry name" value="PROTEIN_KINASE_DOM"/>
    <property type="match status" value="1"/>
</dbReference>
<dbReference type="OrthoDB" id="581647at2"/>
<keyword evidence="3 8" id="KW-0418">Kinase</keyword>
<accession>A0A2G4EXP5</accession>
<keyword evidence="9" id="KW-1185">Reference proteome</keyword>
<keyword evidence="8" id="KW-0723">Serine/threonine-protein kinase</keyword>
<dbReference type="CDD" id="cd16383">
    <property type="entry name" value="GUN4"/>
    <property type="match status" value="1"/>
</dbReference>
<feature type="compositionally biased region" description="Basic residues" evidence="6">
    <location>
        <begin position="1"/>
        <end position="11"/>
    </location>
</feature>
<dbReference type="Pfam" id="PF05419">
    <property type="entry name" value="GUN4"/>
    <property type="match status" value="1"/>
</dbReference>
<dbReference type="SMART" id="SM00220">
    <property type="entry name" value="S_TKc"/>
    <property type="match status" value="1"/>
</dbReference>
<evidence type="ECO:0000313" key="8">
    <source>
        <dbReference type="EMBL" id="PHX54291.1"/>
    </source>
</evidence>
<comment type="caution">
    <text evidence="8">The sequence shown here is derived from an EMBL/GenBank/DDBJ whole genome shotgun (WGS) entry which is preliminary data.</text>
</comment>
<feature type="binding site" evidence="5">
    <location>
        <position position="158"/>
    </location>
    <ligand>
        <name>ATP</name>
        <dbReference type="ChEBI" id="CHEBI:30616"/>
    </ligand>
</feature>
<keyword evidence="1" id="KW-0808">Transferase</keyword>
<feature type="domain" description="Protein kinase" evidence="7">
    <location>
        <begin position="129"/>
        <end position="385"/>
    </location>
</feature>
<dbReference type="InterPro" id="IPR017441">
    <property type="entry name" value="Protein_kinase_ATP_BS"/>
</dbReference>
<dbReference type="Gene3D" id="3.30.200.20">
    <property type="entry name" value="Phosphorylase Kinase, domain 1"/>
    <property type="match status" value="1"/>
</dbReference>
<organism evidence="8 9">
    <name type="scientific">Tychonema bourrellyi FEM_GT703</name>
    <dbReference type="NCBI Taxonomy" id="2040638"/>
    <lineage>
        <taxon>Bacteria</taxon>
        <taxon>Bacillati</taxon>
        <taxon>Cyanobacteriota</taxon>
        <taxon>Cyanophyceae</taxon>
        <taxon>Oscillatoriophycideae</taxon>
        <taxon>Oscillatoriales</taxon>
        <taxon>Microcoleaceae</taxon>
        <taxon>Tychonema</taxon>
    </lineage>
</organism>
<evidence type="ECO:0000256" key="3">
    <source>
        <dbReference type="ARBA" id="ARBA00022777"/>
    </source>
</evidence>
<dbReference type="PROSITE" id="PS00108">
    <property type="entry name" value="PROTEIN_KINASE_ST"/>
    <property type="match status" value="1"/>
</dbReference>
<keyword evidence="4 5" id="KW-0067">ATP-binding</keyword>
<dbReference type="SUPFAM" id="SSF56112">
    <property type="entry name" value="Protein kinase-like (PK-like)"/>
    <property type="match status" value="1"/>
</dbReference>
<evidence type="ECO:0000259" key="7">
    <source>
        <dbReference type="PROSITE" id="PS50011"/>
    </source>
</evidence>
<dbReference type="InterPro" id="IPR011009">
    <property type="entry name" value="Kinase-like_dom_sf"/>
</dbReference>
<feature type="region of interest" description="Disordered" evidence="6">
    <location>
        <begin position="1"/>
        <end position="42"/>
    </location>
</feature>
<evidence type="ECO:0000256" key="4">
    <source>
        <dbReference type="ARBA" id="ARBA00022840"/>
    </source>
</evidence>
<dbReference type="PROSITE" id="PS00107">
    <property type="entry name" value="PROTEIN_KINASE_ATP"/>
    <property type="match status" value="1"/>
</dbReference>
<dbReference type="Proteomes" id="UP000226442">
    <property type="component" value="Unassembled WGS sequence"/>
</dbReference>
<evidence type="ECO:0000313" key="9">
    <source>
        <dbReference type="Proteomes" id="UP000226442"/>
    </source>
</evidence>
<protein>
    <submittedName>
        <fullName evidence="8">Serine/threonine protein kinase</fullName>
    </submittedName>
</protein>
<evidence type="ECO:0000256" key="2">
    <source>
        <dbReference type="ARBA" id="ARBA00022741"/>
    </source>
</evidence>
<evidence type="ECO:0000256" key="1">
    <source>
        <dbReference type="ARBA" id="ARBA00022679"/>
    </source>
</evidence>
<name>A0A2G4EXP5_9CYAN</name>
<sequence>MPKSTSRKPSRNRVFATIPNYNPKTPKNPVSHLTQRPPETGFLRQYLTTTQKLPKNPVSEPHPKPQETGFLRQYLTTTQNLGKNPVSQHPTKSLNQNSPISAIIKTIHSIHKPAMRRWPDGQQLDDGKYIIEEYLGGGGFGETYRAQNRHEGKSVAIKTLNLFQQFQPDFAKTQNKFLKEAMSLAKCRHPHIVEVYDIFREGDFNCMVMELIDGIDLATHIKENGRLSEQKALSMIQQLGDALTCVHKQNLTHRDVKPENIMLRKRGMEAVLIDFGLARQATLSGKLMTNSSRGTEHYAPIELAEQRSQLGPYTDVYSLAATLYNMLTDNKPIPSPGRKIIDPFIQPKQYDNKISDRVNAAIIKGMELEPQNRPQSVQEWLDLLIPKPVAAETTRVISAVGMDYINLRNLLAAKKWQEADEETLRVMLKVAGREEEGWLDTESIDKFPCEDLRTIDQLWVKYSNGRFGFSVQKPIYQSLGGTSKYNSEVWAAFGDKVGWRKNEEWLTYKEITFSEKALEAHLPLRLIWGRIFASFCFVGMVDDGVFGRLLSRRDL</sequence>
<dbReference type="EMBL" id="NXIB02000110">
    <property type="protein sequence ID" value="PHX54291.1"/>
    <property type="molecule type" value="Genomic_DNA"/>
</dbReference>
<dbReference type="PANTHER" id="PTHR43289:SF34">
    <property type="entry name" value="SERINE_THREONINE-PROTEIN KINASE YBDM-RELATED"/>
    <property type="match status" value="1"/>
</dbReference>
<dbReference type="InterPro" id="IPR008629">
    <property type="entry name" value="GUN4-like"/>
</dbReference>
<dbReference type="GO" id="GO:0005524">
    <property type="term" value="F:ATP binding"/>
    <property type="evidence" value="ECO:0007669"/>
    <property type="project" value="UniProtKB-UniRule"/>
</dbReference>
<dbReference type="Gene3D" id="1.10.10.1770">
    <property type="entry name" value="Gun4-like"/>
    <property type="match status" value="1"/>
</dbReference>
<proteinExistence type="predicted"/>
<keyword evidence="2 5" id="KW-0547">Nucleotide-binding</keyword>
<evidence type="ECO:0000256" key="6">
    <source>
        <dbReference type="SAM" id="MobiDB-lite"/>
    </source>
</evidence>
<reference evidence="8" key="1">
    <citation type="submission" date="2017-10" db="EMBL/GenBank/DDBJ databases">
        <title>Draft genome sequence of the planktic cyanobacteria Tychonema bourrellyi isolated from alpine lentic freshwater.</title>
        <authorList>
            <person name="Tett A."/>
            <person name="Armanini F."/>
            <person name="Asnicar F."/>
            <person name="Boscaini A."/>
            <person name="Pasolli E."/>
            <person name="Zolfo M."/>
            <person name="Donati C."/>
            <person name="Salmaso N."/>
            <person name="Segata N."/>
        </authorList>
    </citation>
    <scope>NUCLEOTIDE SEQUENCE</scope>
    <source>
        <strain evidence="8">FEM_GT703</strain>
    </source>
</reference>